<dbReference type="PROSITE" id="PS50181">
    <property type="entry name" value="FBOX"/>
    <property type="match status" value="1"/>
</dbReference>
<protein>
    <submittedName>
        <fullName evidence="3">F-box and associated interaction domain protein</fullName>
    </submittedName>
</protein>
<name>A0A072TGE0_MEDTR</name>
<dbReference type="AlphaFoldDB" id="A0A072TGE0"/>
<dbReference type="PANTHER" id="PTHR31672">
    <property type="entry name" value="BNACNNG10540D PROTEIN"/>
    <property type="match status" value="1"/>
</dbReference>
<evidence type="ECO:0000259" key="2">
    <source>
        <dbReference type="PROSITE" id="PS50181"/>
    </source>
</evidence>
<evidence type="ECO:0000313" key="4">
    <source>
        <dbReference type="EnsemblPlants" id="KEH16639"/>
    </source>
</evidence>
<feature type="compositionally biased region" description="Basic and acidic residues" evidence="1">
    <location>
        <begin position="1"/>
        <end position="10"/>
    </location>
</feature>
<dbReference type="HOGENOM" id="CLU_2593478_0_0_1"/>
<dbReference type="EMBL" id="KL402853">
    <property type="protein sequence ID" value="KEH16639.1"/>
    <property type="molecule type" value="Genomic_DNA"/>
</dbReference>
<dbReference type="Gene3D" id="1.20.1280.50">
    <property type="match status" value="1"/>
</dbReference>
<feature type="region of interest" description="Disordered" evidence="1">
    <location>
        <begin position="1"/>
        <end position="25"/>
    </location>
</feature>
<feature type="compositionally biased region" description="Polar residues" evidence="1">
    <location>
        <begin position="12"/>
        <end position="22"/>
    </location>
</feature>
<evidence type="ECO:0000256" key="1">
    <source>
        <dbReference type="SAM" id="MobiDB-lite"/>
    </source>
</evidence>
<keyword evidence="5" id="KW-1185">Reference proteome</keyword>
<dbReference type="Proteomes" id="UP000002051">
    <property type="component" value="Unassembled WGS sequence"/>
</dbReference>
<sequence>MIEKRKKGESVCESSMEATSSPPNLPSDLIMQILSWLPVKFLIRFTSVSKHWKSLILDPNFAKLHLQKSPKNTHHTHRTR</sequence>
<feature type="domain" description="F-box" evidence="2">
    <location>
        <begin position="19"/>
        <end position="64"/>
    </location>
</feature>
<dbReference type="InterPro" id="IPR001810">
    <property type="entry name" value="F-box_dom"/>
</dbReference>
<dbReference type="InterPro" id="IPR050796">
    <property type="entry name" value="SCF_F-box_component"/>
</dbReference>
<gene>
    <name evidence="3" type="ORF">MTR_0128s0130</name>
</gene>
<dbReference type="CDD" id="cd22157">
    <property type="entry name" value="F-box_AtFBW1-like"/>
    <property type="match status" value="1"/>
</dbReference>
<accession>A0A072TGE0</accession>
<dbReference type="SMART" id="SM00256">
    <property type="entry name" value="FBOX"/>
    <property type="match status" value="1"/>
</dbReference>
<dbReference type="SUPFAM" id="SSF81383">
    <property type="entry name" value="F-box domain"/>
    <property type="match status" value="1"/>
</dbReference>
<evidence type="ECO:0000313" key="5">
    <source>
        <dbReference type="Proteomes" id="UP000002051"/>
    </source>
</evidence>
<dbReference type="EnsemblPlants" id="KEH16639">
    <property type="protein sequence ID" value="KEH16639"/>
    <property type="gene ID" value="MTR_0128s0130"/>
</dbReference>
<dbReference type="Pfam" id="PF00646">
    <property type="entry name" value="F-box"/>
    <property type="match status" value="1"/>
</dbReference>
<evidence type="ECO:0000313" key="3">
    <source>
        <dbReference type="EMBL" id="KEH16639.1"/>
    </source>
</evidence>
<proteinExistence type="predicted"/>
<dbReference type="InterPro" id="IPR036047">
    <property type="entry name" value="F-box-like_dom_sf"/>
</dbReference>
<reference evidence="4" key="3">
    <citation type="submission" date="2015-06" db="UniProtKB">
        <authorList>
            <consortium name="EnsemblPlants"/>
        </authorList>
    </citation>
    <scope>IDENTIFICATION</scope>
    <source>
        <strain evidence="4">cv. Jemalong A17</strain>
    </source>
</reference>
<reference evidence="3 5" key="2">
    <citation type="journal article" date="2014" name="BMC Genomics">
        <title>An improved genome release (version Mt4.0) for the model legume Medicago truncatula.</title>
        <authorList>
            <person name="Tang H."/>
            <person name="Krishnakumar V."/>
            <person name="Bidwell S."/>
            <person name="Rosen B."/>
            <person name="Chan A."/>
            <person name="Zhou S."/>
            <person name="Gentzbittel L."/>
            <person name="Childs K.L."/>
            <person name="Yandell M."/>
            <person name="Gundlach H."/>
            <person name="Mayer K.F."/>
            <person name="Schwartz D.C."/>
            <person name="Town C.D."/>
        </authorList>
    </citation>
    <scope>GENOME REANNOTATION</scope>
    <source>
        <strain evidence="3">A17</strain>
        <strain evidence="4 5">cv. Jemalong A17</strain>
    </source>
</reference>
<dbReference type="PANTHER" id="PTHR31672:SF13">
    <property type="entry name" value="F-BOX PROTEIN CPR30-LIKE"/>
    <property type="match status" value="1"/>
</dbReference>
<organism evidence="3 5">
    <name type="scientific">Medicago truncatula</name>
    <name type="common">Barrel medic</name>
    <name type="synonym">Medicago tribuloides</name>
    <dbReference type="NCBI Taxonomy" id="3880"/>
    <lineage>
        <taxon>Eukaryota</taxon>
        <taxon>Viridiplantae</taxon>
        <taxon>Streptophyta</taxon>
        <taxon>Embryophyta</taxon>
        <taxon>Tracheophyta</taxon>
        <taxon>Spermatophyta</taxon>
        <taxon>Magnoliopsida</taxon>
        <taxon>eudicotyledons</taxon>
        <taxon>Gunneridae</taxon>
        <taxon>Pentapetalae</taxon>
        <taxon>rosids</taxon>
        <taxon>fabids</taxon>
        <taxon>Fabales</taxon>
        <taxon>Fabaceae</taxon>
        <taxon>Papilionoideae</taxon>
        <taxon>50 kb inversion clade</taxon>
        <taxon>NPAAA clade</taxon>
        <taxon>Hologalegina</taxon>
        <taxon>IRL clade</taxon>
        <taxon>Trifolieae</taxon>
        <taxon>Medicago</taxon>
    </lineage>
</organism>
<reference evidence="3 5" key="1">
    <citation type="journal article" date="2011" name="Nature">
        <title>The Medicago genome provides insight into the evolution of rhizobial symbioses.</title>
        <authorList>
            <person name="Young N.D."/>
            <person name="Debelle F."/>
            <person name="Oldroyd G.E."/>
            <person name="Geurts R."/>
            <person name="Cannon S.B."/>
            <person name="Udvardi M.K."/>
            <person name="Benedito V.A."/>
            <person name="Mayer K.F."/>
            <person name="Gouzy J."/>
            <person name="Schoof H."/>
            <person name="Van de Peer Y."/>
            <person name="Proost S."/>
            <person name="Cook D.R."/>
            <person name="Meyers B.C."/>
            <person name="Spannagl M."/>
            <person name="Cheung F."/>
            <person name="De Mita S."/>
            <person name="Krishnakumar V."/>
            <person name="Gundlach H."/>
            <person name="Zhou S."/>
            <person name="Mudge J."/>
            <person name="Bharti A.K."/>
            <person name="Murray J.D."/>
            <person name="Naoumkina M.A."/>
            <person name="Rosen B."/>
            <person name="Silverstein K.A."/>
            <person name="Tang H."/>
            <person name="Rombauts S."/>
            <person name="Zhao P.X."/>
            <person name="Zhou P."/>
            <person name="Barbe V."/>
            <person name="Bardou P."/>
            <person name="Bechner M."/>
            <person name="Bellec A."/>
            <person name="Berger A."/>
            <person name="Berges H."/>
            <person name="Bidwell S."/>
            <person name="Bisseling T."/>
            <person name="Choisne N."/>
            <person name="Couloux A."/>
            <person name="Denny R."/>
            <person name="Deshpande S."/>
            <person name="Dai X."/>
            <person name="Doyle J.J."/>
            <person name="Dudez A.M."/>
            <person name="Farmer A.D."/>
            <person name="Fouteau S."/>
            <person name="Franken C."/>
            <person name="Gibelin C."/>
            <person name="Gish J."/>
            <person name="Goldstein S."/>
            <person name="Gonzalez A.J."/>
            <person name="Green P.J."/>
            <person name="Hallab A."/>
            <person name="Hartog M."/>
            <person name="Hua A."/>
            <person name="Humphray S.J."/>
            <person name="Jeong D.H."/>
            <person name="Jing Y."/>
            <person name="Jocker A."/>
            <person name="Kenton S.M."/>
            <person name="Kim D.J."/>
            <person name="Klee K."/>
            <person name="Lai H."/>
            <person name="Lang C."/>
            <person name="Lin S."/>
            <person name="Macmil S.L."/>
            <person name="Magdelenat G."/>
            <person name="Matthews L."/>
            <person name="McCorrison J."/>
            <person name="Monaghan E.L."/>
            <person name="Mun J.H."/>
            <person name="Najar F.Z."/>
            <person name="Nicholson C."/>
            <person name="Noirot C."/>
            <person name="O'Bleness M."/>
            <person name="Paule C.R."/>
            <person name="Poulain J."/>
            <person name="Prion F."/>
            <person name="Qin B."/>
            <person name="Qu C."/>
            <person name="Retzel E.F."/>
            <person name="Riddle C."/>
            <person name="Sallet E."/>
            <person name="Samain S."/>
            <person name="Samson N."/>
            <person name="Sanders I."/>
            <person name="Saurat O."/>
            <person name="Scarpelli C."/>
            <person name="Schiex T."/>
            <person name="Segurens B."/>
            <person name="Severin A.J."/>
            <person name="Sherrier D.J."/>
            <person name="Shi R."/>
            <person name="Sims S."/>
            <person name="Singer S.R."/>
            <person name="Sinharoy S."/>
            <person name="Sterck L."/>
            <person name="Viollet A."/>
            <person name="Wang B.B."/>
            <person name="Wang K."/>
            <person name="Wang M."/>
            <person name="Wang X."/>
            <person name="Warfsmann J."/>
            <person name="Weissenbach J."/>
            <person name="White D.D."/>
            <person name="White J.D."/>
            <person name="Wiley G.B."/>
            <person name="Wincker P."/>
            <person name="Xing Y."/>
            <person name="Yang L."/>
            <person name="Yao Z."/>
            <person name="Ying F."/>
            <person name="Zhai J."/>
            <person name="Zhou L."/>
            <person name="Zuber A."/>
            <person name="Denarie J."/>
            <person name="Dixon R.A."/>
            <person name="May G.D."/>
            <person name="Schwartz D.C."/>
            <person name="Rogers J."/>
            <person name="Quetier F."/>
            <person name="Town C.D."/>
            <person name="Roe B.A."/>
        </authorList>
    </citation>
    <scope>NUCLEOTIDE SEQUENCE [LARGE SCALE GENOMIC DNA]</scope>
    <source>
        <strain evidence="3">A17</strain>
        <strain evidence="4 5">cv. Jemalong A17</strain>
    </source>
</reference>